<evidence type="ECO:0000313" key="2">
    <source>
        <dbReference type="EMBL" id="KAJ1211225.1"/>
    </source>
</evidence>
<dbReference type="AlphaFoldDB" id="A0AAV7WEG0"/>
<dbReference type="Proteomes" id="UP001066276">
    <property type="component" value="Chromosome 1_2"/>
</dbReference>
<accession>A0AAV7WEG0</accession>
<gene>
    <name evidence="2" type="ORF">NDU88_006586</name>
</gene>
<organism evidence="2 3">
    <name type="scientific">Pleurodeles waltl</name>
    <name type="common">Iberian ribbed newt</name>
    <dbReference type="NCBI Taxonomy" id="8319"/>
    <lineage>
        <taxon>Eukaryota</taxon>
        <taxon>Metazoa</taxon>
        <taxon>Chordata</taxon>
        <taxon>Craniata</taxon>
        <taxon>Vertebrata</taxon>
        <taxon>Euteleostomi</taxon>
        <taxon>Amphibia</taxon>
        <taxon>Batrachia</taxon>
        <taxon>Caudata</taxon>
        <taxon>Salamandroidea</taxon>
        <taxon>Salamandridae</taxon>
        <taxon>Pleurodelinae</taxon>
        <taxon>Pleurodeles</taxon>
    </lineage>
</organism>
<keyword evidence="3" id="KW-1185">Reference proteome</keyword>
<protein>
    <submittedName>
        <fullName evidence="2">Uncharacterized protein</fullName>
    </submittedName>
</protein>
<evidence type="ECO:0000256" key="1">
    <source>
        <dbReference type="SAM" id="MobiDB-lite"/>
    </source>
</evidence>
<dbReference type="EMBL" id="JANPWB010000002">
    <property type="protein sequence ID" value="KAJ1211225.1"/>
    <property type="molecule type" value="Genomic_DNA"/>
</dbReference>
<proteinExistence type="predicted"/>
<evidence type="ECO:0000313" key="3">
    <source>
        <dbReference type="Proteomes" id="UP001066276"/>
    </source>
</evidence>
<comment type="caution">
    <text evidence="2">The sequence shown here is derived from an EMBL/GenBank/DDBJ whole genome shotgun (WGS) entry which is preliminary data.</text>
</comment>
<name>A0AAV7WEG0_PLEWA</name>
<reference evidence="2" key="1">
    <citation type="journal article" date="2022" name="bioRxiv">
        <title>Sequencing and chromosome-scale assembly of the giantPleurodeles waltlgenome.</title>
        <authorList>
            <person name="Brown T."/>
            <person name="Elewa A."/>
            <person name="Iarovenko S."/>
            <person name="Subramanian E."/>
            <person name="Araus A.J."/>
            <person name="Petzold A."/>
            <person name="Susuki M."/>
            <person name="Suzuki K.-i.T."/>
            <person name="Hayashi T."/>
            <person name="Toyoda A."/>
            <person name="Oliveira C."/>
            <person name="Osipova E."/>
            <person name="Leigh N.D."/>
            <person name="Simon A."/>
            <person name="Yun M.H."/>
        </authorList>
    </citation>
    <scope>NUCLEOTIDE SEQUENCE</scope>
    <source>
        <strain evidence="2">20211129_DDA</strain>
        <tissue evidence="2">Liver</tissue>
    </source>
</reference>
<feature type="region of interest" description="Disordered" evidence="1">
    <location>
        <begin position="1"/>
        <end position="126"/>
    </location>
</feature>
<sequence length="126" mass="13600">MRSDASPAGARGGEPRPPLLPTPWWRLDCGPWSRRQAGAPPTLPSFPVSQRRRGRTELASAVAQNRRRPPSASSTPPRGRRNAGSPPSASLPHRTGDRRPHQQSTEDGCPHLPTLPATEEALPVLS</sequence>